<dbReference type="RefSeq" id="WP_034532973.1">
    <property type="nucleotide sequence ID" value="NZ_CP062939.1"/>
</dbReference>
<organism evidence="1 2">
    <name type="scientific">Bifidobacterium subtile</name>
    <dbReference type="NCBI Taxonomy" id="77635"/>
    <lineage>
        <taxon>Bacteria</taxon>
        <taxon>Bacillati</taxon>
        <taxon>Actinomycetota</taxon>
        <taxon>Actinomycetes</taxon>
        <taxon>Bifidobacteriales</taxon>
        <taxon>Bifidobacteriaceae</taxon>
        <taxon>Bifidobacterium</taxon>
    </lineage>
</organism>
<evidence type="ECO:0000313" key="1">
    <source>
        <dbReference type="EMBL" id="KFJ03774.1"/>
    </source>
</evidence>
<comment type="caution">
    <text evidence="1">The sequence shown here is derived from an EMBL/GenBank/DDBJ whole genome shotgun (WGS) entry which is preliminary data.</text>
</comment>
<dbReference type="EMBL" id="JGZR01000006">
    <property type="protein sequence ID" value="KFJ03774.1"/>
    <property type="molecule type" value="Genomic_DNA"/>
</dbReference>
<keyword evidence="2" id="KW-1185">Reference proteome</keyword>
<accession>A0A087E7M3</accession>
<evidence type="ECO:0000313" key="2">
    <source>
        <dbReference type="Proteomes" id="UP000029055"/>
    </source>
</evidence>
<gene>
    <name evidence="1" type="ORF">BISU_0251</name>
</gene>
<name>A0A087E7M3_9BIFI</name>
<dbReference type="AlphaFoldDB" id="A0A087E7M3"/>
<protein>
    <submittedName>
        <fullName evidence="1">Uncharacterized protein</fullName>
    </submittedName>
</protein>
<proteinExistence type="predicted"/>
<dbReference type="Proteomes" id="UP000029055">
    <property type="component" value="Unassembled WGS sequence"/>
</dbReference>
<reference evidence="1 2" key="1">
    <citation type="submission" date="2014-03" db="EMBL/GenBank/DDBJ databases">
        <title>Genomics of Bifidobacteria.</title>
        <authorList>
            <person name="Ventura M."/>
            <person name="Milani C."/>
            <person name="Lugli G.A."/>
        </authorList>
    </citation>
    <scope>NUCLEOTIDE SEQUENCE [LARGE SCALE GENOMIC DNA]</scope>
    <source>
        <strain evidence="1 2">LMG 11597</strain>
    </source>
</reference>
<sequence length="182" mass="20145">MGPLDTVMTAFASSGETPVANAAAVSLHIGELIGLDFGRRSCEGTLDARGMQFFAVGHGRIGLLQFVQQLVPGIKAKKSRDSTWGIGYLTYVRRYWGAAEVHLRYVRRYFSLSRVSDGTEPPFLASDTRDTKELAPHITQIDLFKAELTPHITQLHACSGKLFTLQREKSKMCRMLADKAAQ</sequence>
<dbReference type="STRING" id="77635.BISU_0251"/>